<dbReference type="AlphaFoldDB" id="A0A178XX66"/>
<evidence type="ECO:0000313" key="2">
    <source>
        <dbReference type="Proteomes" id="UP000094025"/>
    </source>
</evidence>
<accession>A0A178XX66</accession>
<dbReference type="Proteomes" id="UP000094025">
    <property type="component" value="Unassembled WGS sequence"/>
</dbReference>
<organism evidence="1 2">
    <name type="scientific">Sinorhizobium glycinis</name>
    <dbReference type="NCBI Taxonomy" id="1472378"/>
    <lineage>
        <taxon>Bacteria</taxon>
        <taxon>Pseudomonadati</taxon>
        <taxon>Pseudomonadota</taxon>
        <taxon>Alphaproteobacteria</taxon>
        <taxon>Hyphomicrobiales</taxon>
        <taxon>Rhizobiaceae</taxon>
        <taxon>Sinorhizobium/Ensifer group</taxon>
        <taxon>Sinorhizobium</taxon>
    </lineage>
</organism>
<dbReference type="STRING" id="1472378.AU381_08095"/>
<protein>
    <submittedName>
        <fullName evidence="1">Uncharacterized protein</fullName>
    </submittedName>
</protein>
<sequence length="85" mass="8677">MLGAAKLISVHVRDSLVALRTPDELRGSVNAVNAVFVGASNELGEFRAPHGIGLRAVFAVVFGGPGTPLGIAALGGRFPAVAQDR</sequence>
<comment type="caution">
    <text evidence="1">The sequence shown here is derived from an EMBL/GenBank/DDBJ whole genome shotgun (WGS) entry which is preliminary data.</text>
</comment>
<gene>
    <name evidence="1" type="ORF">AU381_08095</name>
</gene>
<name>A0A178XX66_9HYPH</name>
<dbReference type="EMBL" id="LPUX01000060">
    <property type="protein sequence ID" value="OAP39055.1"/>
    <property type="molecule type" value="Genomic_DNA"/>
</dbReference>
<proteinExistence type="predicted"/>
<keyword evidence="2" id="KW-1185">Reference proteome</keyword>
<reference evidence="1 2" key="1">
    <citation type="journal article" date="2016" name="Int. J. Syst. Evol. Microbiol.">
        <title>Ensifer glycinis sp. nov., an novel rhizobial species associated with Glycine spp.</title>
        <authorList>
            <person name="Yan H."/>
            <person name="Yan J."/>
            <person name="Sui X.H."/>
            <person name="Wang E.T."/>
            <person name="Chen W.X."/>
            <person name="Zhang X.X."/>
            <person name="Chen W.F."/>
        </authorList>
    </citation>
    <scope>NUCLEOTIDE SEQUENCE [LARGE SCALE GENOMIC DNA]</scope>
    <source>
        <strain evidence="1 2">CCBAU 23380</strain>
    </source>
</reference>
<evidence type="ECO:0000313" key="1">
    <source>
        <dbReference type="EMBL" id="OAP39055.1"/>
    </source>
</evidence>